<name>A0A9K3GJT4_9EUKA</name>
<feature type="compositionally biased region" description="Basic and acidic residues" evidence="1">
    <location>
        <begin position="109"/>
        <end position="142"/>
    </location>
</feature>
<dbReference type="EMBL" id="BDIP01002575">
    <property type="protein sequence ID" value="GIQ86504.1"/>
    <property type="molecule type" value="Genomic_DNA"/>
</dbReference>
<reference evidence="2 3" key="1">
    <citation type="journal article" date="2018" name="PLoS ONE">
        <title>The draft genome of Kipferlia bialata reveals reductive genome evolution in fornicate parasites.</title>
        <authorList>
            <person name="Tanifuji G."/>
            <person name="Takabayashi S."/>
            <person name="Kume K."/>
            <person name="Takagi M."/>
            <person name="Nakayama T."/>
            <person name="Kamikawa R."/>
            <person name="Inagaki Y."/>
            <person name="Hashimoto T."/>
        </authorList>
    </citation>
    <scope>NUCLEOTIDE SEQUENCE [LARGE SCALE GENOMIC DNA]</scope>
    <source>
        <strain evidence="2">NY0173</strain>
    </source>
</reference>
<feature type="compositionally biased region" description="Basic and acidic residues" evidence="1">
    <location>
        <begin position="77"/>
        <end position="102"/>
    </location>
</feature>
<feature type="region of interest" description="Disordered" evidence="1">
    <location>
        <begin position="230"/>
        <end position="254"/>
    </location>
</feature>
<proteinExistence type="predicted"/>
<comment type="caution">
    <text evidence="2">The sequence shown here is derived from an EMBL/GenBank/DDBJ whole genome shotgun (WGS) entry which is preliminary data.</text>
</comment>
<organism evidence="2 3">
    <name type="scientific">Kipferlia bialata</name>
    <dbReference type="NCBI Taxonomy" id="797122"/>
    <lineage>
        <taxon>Eukaryota</taxon>
        <taxon>Metamonada</taxon>
        <taxon>Carpediemonas-like organisms</taxon>
        <taxon>Kipferlia</taxon>
    </lineage>
</organism>
<dbReference type="AlphaFoldDB" id="A0A9K3GJT4"/>
<gene>
    <name evidence="2" type="ORF">KIPB_008374</name>
</gene>
<feature type="region of interest" description="Disordered" evidence="1">
    <location>
        <begin position="72"/>
        <end position="142"/>
    </location>
</feature>
<feature type="compositionally biased region" description="Basic and acidic residues" evidence="1">
    <location>
        <begin position="230"/>
        <end position="240"/>
    </location>
</feature>
<evidence type="ECO:0000256" key="1">
    <source>
        <dbReference type="SAM" id="MobiDB-lite"/>
    </source>
</evidence>
<evidence type="ECO:0000313" key="3">
    <source>
        <dbReference type="Proteomes" id="UP000265618"/>
    </source>
</evidence>
<accession>A0A9K3GJT4</accession>
<evidence type="ECO:0000313" key="2">
    <source>
        <dbReference type="EMBL" id="GIQ86504.1"/>
    </source>
</evidence>
<keyword evidence="3" id="KW-1185">Reference proteome</keyword>
<sequence length="254" mass="28592">MYQCHSSHQEQQALIIKLDKHLARPLAGVDDKGTLYVNQLAALGAVLSSGQSINEIQEASNALVSHTLPETQLATHEASDQSWHKARKDKERERERERDRARLGGTREWGPEGHYRKGKTTEHTLDTSADKTRLQTMERRERDRAKSSDLLRLLWKAEGVLDEDTAHLDEIAETTEMMSPDVVASLSLSAQQAVAECGQAEKELNAVLVEYQAKAANLAARMEILKELKRERERESRDPIDCESEDVSHLSAMD</sequence>
<dbReference type="Proteomes" id="UP000265618">
    <property type="component" value="Unassembled WGS sequence"/>
</dbReference>
<protein>
    <submittedName>
        <fullName evidence="2">Uncharacterized protein</fullName>
    </submittedName>
</protein>